<dbReference type="GO" id="GO:0008460">
    <property type="term" value="F:dTDP-glucose 4,6-dehydratase activity"/>
    <property type="evidence" value="ECO:0007669"/>
    <property type="project" value="UniProtKB-EC"/>
</dbReference>
<evidence type="ECO:0000256" key="7">
    <source>
        <dbReference type="RuleBase" id="RU004473"/>
    </source>
</evidence>
<gene>
    <name evidence="9" type="primary">rfbB</name>
    <name evidence="9" type="ORF">CDO81_13355</name>
</gene>
<sequence>MTILVTGGAGFIGSNFVLDWLRQSDEPVVNLDALTYAGNLENLAALQGDARHVFVKGDIGDRALVDRLLAEHRPRAVVHFAAESHVDRSIHGPGAFMKTNVEGTFTLLEASRAYWGALADDARAAFRFHHVSTDEVYGSLKPEDPPFAETHPYEPNSPYSASKAASDHLVRAWHHTYGLPVVTTNCSNNYGPYHFPEKLIPLMIVNALAGKPLPVYGDGQQIRDWLYVTDHCSGIRAVLAGGRVGETYNIGGWNEKANIDIVKTVCALLDELRPSADGPYARLITYVKDRPGHDRRYAIDARKIERELGWRPAETFETGIRKTVQWYLDHPEWVARVQSGAYREWLDKQYG</sequence>
<dbReference type="PANTHER" id="PTHR43000">
    <property type="entry name" value="DTDP-D-GLUCOSE 4,6-DEHYDRATASE-RELATED"/>
    <property type="match status" value="1"/>
</dbReference>
<evidence type="ECO:0000259" key="8">
    <source>
        <dbReference type="Pfam" id="PF16363"/>
    </source>
</evidence>
<evidence type="ECO:0000256" key="2">
    <source>
        <dbReference type="ARBA" id="ARBA00001911"/>
    </source>
</evidence>
<evidence type="ECO:0000256" key="6">
    <source>
        <dbReference type="ARBA" id="ARBA00023239"/>
    </source>
</evidence>
<name>A0A254N622_9BURK</name>
<evidence type="ECO:0000313" key="9">
    <source>
        <dbReference type="EMBL" id="OWR03481.1"/>
    </source>
</evidence>
<feature type="domain" description="NAD(P)-binding" evidence="8">
    <location>
        <begin position="4"/>
        <end position="323"/>
    </location>
</feature>
<dbReference type="EC" id="4.2.1.46" evidence="4 7"/>
<dbReference type="Gene3D" id="3.40.50.720">
    <property type="entry name" value="NAD(P)-binding Rossmann-like Domain"/>
    <property type="match status" value="1"/>
</dbReference>
<dbReference type="SUPFAM" id="SSF51735">
    <property type="entry name" value="NAD(P)-binding Rossmann-fold domains"/>
    <property type="match status" value="1"/>
</dbReference>
<comment type="cofactor">
    <cofactor evidence="2 7">
        <name>NAD(+)</name>
        <dbReference type="ChEBI" id="CHEBI:57540"/>
    </cofactor>
</comment>
<evidence type="ECO:0000256" key="1">
    <source>
        <dbReference type="ARBA" id="ARBA00001539"/>
    </source>
</evidence>
<keyword evidence="10" id="KW-1185">Reference proteome</keyword>
<accession>A0A254N622</accession>
<dbReference type="EMBL" id="NISI01000005">
    <property type="protein sequence ID" value="OWR03481.1"/>
    <property type="molecule type" value="Genomic_DNA"/>
</dbReference>
<evidence type="ECO:0000256" key="5">
    <source>
        <dbReference type="ARBA" id="ARBA00023027"/>
    </source>
</evidence>
<dbReference type="Pfam" id="PF16363">
    <property type="entry name" value="GDP_Man_Dehyd"/>
    <property type="match status" value="1"/>
</dbReference>
<comment type="similarity">
    <text evidence="3 7">Belongs to the NAD(P)-dependent epimerase/dehydratase family. dTDP-glucose dehydratase subfamily.</text>
</comment>
<comment type="caution">
    <text evidence="9">The sequence shown here is derived from an EMBL/GenBank/DDBJ whole genome shotgun (WGS) entry which is preliminary data.</text>
</comment>
<dbReference type="OrthoDB" id="9803010at2"/>
<keyword evidence="5" id="KW-0520">NAD</keyword>
<dbReference type="InterPro" id="IPR036291">
    <property type="entry name" value="NAD(P)-bd_dom_sf"/>
</dbReference>
<protein>
    <recommendedName>
        <fullName evidence="4 7">dTDP-glucose 4,6-dehydratase</fullName>
        <ecNumber evidence="4 7">4.2.1.46</ecNumber>
    </recommendedName>
</protein>
<dbReference type="RefSeq" id="WP_088483717.1">
    <property type="nucleotide sequence ID" value="NZ_NISI01000005.1"/>
</dbReference>
<evidence type="ECO:0000256" key="3">
    <source>
        <dbReference type="ARBA" id="ARBA00008178"/>
    </source>
</evidence>
<evidence type="ECO:0000313" key="10">
    <source>
        <dbReference type="Proteomes" id="UP000197446"/>
    </source>
</evidence>
<keyword evidence="6 7" id="KW-0456">Lyase</keyword>
<dbReference type="InterPro" id="IPR016040">
    <property type="entry name" value="NAD(P)-bd_dom"/>
</dbReference>
<dbReference type="InterPro" id="IPR005888">
    <property type="entry name" value="dTDP_Gluc_deHydtase"/>
</dbReference>
<dbReference type="GO" id="GO:0009225">
    <property type="term" value="P:nucleotide-sugar metabolic process"/>
    <property type="evidence" value="ECO:0007669"/>
    <property type="project" value="InterPro"/>
</dbReference>
<reference evidence="9 10" key="1">
    <citation type="journal article" date="2007" name="Int. J. Syst. Evol. Microbiol.">
        <title>Description of Pelomonas aquatica sp. nov. and Pelomonas puraquae sp. nov., isolated from industrial and haemodialysis water.</title>
        <authorList>
            <person name="Gomila M."/>
            <person name="Bowien B."/>
            <person name="Falsen E."/>
            <person name="Moore E.R."/>
            <person name="Lalucat J."/>
        </authorList>
    </citation>
    <scope>NUCLEOTIDE SEQUENCE [LARGE SCALE GENOMIC DNA]</scope>
    <source>
        <strain evidence="9 10">CCUG 52769</strain>
    </source>
</reference>
<dbReference type="Proteomes" id="UP000197446">
    <property type="component" value="Unassembled WGS sequence"/>
</dbReference>
<comment type="catalytic activity">
    <reaction evidence="1 7">
        <text>dTDP-alpha-D-glucose = dTDP-4-dehydro-6-deoxy-alpha-D-glucose + H2O</text>
        <dbReference type="Rhea" id="RHEA:17221"/>
        <dbReference type="ChEBI" id="CHEBI:15377"/>
        <dbReference type="ChEBI" id="CHEBI:57477"/>
        <dbReference type="ChEBI" id="CHEBI:57649"/>
        <dbReference type="EC" id="4.2.1.46"/>
    </reaction>
</comment>
<dbReference type="CDD" id="cd05246">
    <property type="entry name" value="dTDP_GD_SDR_e"/>
    <property type="match status" value="1"/>
</dbReference>
<dbReference type="AlphaFoldDB" id="A0A254N622"/>
<organism evidence="9 10">
    <name type="scientific">Roseateles puraquae</name>
    <dbReference type="NCBI Taxonomy" id="431059"/>
    <lineage>
        <taxon>Bacteria</taxon>
        <taxon>Pseudomonadati</taxon>
        <taxon>Pseudomonadota</taxon>
        <taxon>Betaproteobacteria</taxon>
        <taxon>Burkholderiales</taxon>
        <taxon>Sphaerotilaceae</taxon>
        <taxon>Roseateles</taxon>
    </lineage>
</organism>
<dbReference type="Gene3D" id="3.90.25.10">
    <property type="entry name" value="UDP-galactose 4-epimerase, domain 1"/>
    <property type="match status" value="1"/>
</dbReference>
<dbReference type="NCBIfam" id="TIGR01181">
    <property type="entry name" value="dTDP_gluc_dehyt"/>
    <property type="match status" value="1"/>
</dbReference>
<evidence type="ECO:0000256" key="4">
    <source>
        <dbReference type="ARBA" id="ARBA00011990"/>
    </source>
</evidence>
<proteinExistence type="inferred from homology"/>